<evidence type="ECO:0000256" key="8">
    <source>
        <dbReference type="RuleBase" id="RU003426"/>
    </source>
</evidence>
<reference evidence="11 12" key="1">
    <citation type="submission" date="2019-03" db="EMBL/GenBank/DDBJ databases">
        <title>Sequencing 23 genomes of Wallemia ichthyophaga.</title>
        <authorList>
            <person name="Gostincar C."/>
        </authorList>
    </citation>
    <scope>NUCLEOTIDE SEQUENCE [LARGE SCALE GENOMIC DNA]</scope>
    <source>
        <strain evidence="11 12">EXF-6200</strain>
    </source>
</reference>
<comment type="similarity">
    <text evidence="2 8">Belongs to the malic enzymes family.</text>
</comment>
<dbReference type="PRINTS" id="PR00072">
    <property type="entry name" value="MALOXRDTASE"/>
</dbReference>
<dbReference type="AlphaFoldDB" id="A0A4T0JE50"/>
<evidence type="ECO:0000256" key="3">
    <source>
        <dbReference type="ARBA" id="ARBA00022723"/>
    </source>
</evidence>
<dbReference type="GO" id="GO:0004471">
    <property type="term" value="F:malate dehydrogenase (decarboxylating) (NAD+) activity"/>
    <property type="evidence" value="ECO:0007669"/>
    <property type="project" value="TreeGrafter"/>
</dbReference>
<evidence type="ECO:0000259" key="9">
    <source>
        <dbReference type="SMART" id="SM00919"/>
    </source>
</evidence>
<feature type="binding site" evidence="7">
    <location>
        <position position="214"/>
    </location>
    <ligand>
        <name>a divalent metal cation</name>
        <dbReference type="ChEBI" id="CHEBI:60240"/>
    </ligand>
</feature>
<feature type="active site" description="Proton acceptor" evidence="5">
    <location>
        <position position="146"/>
    </location>
</feature>
<sequence>MASIKQATVAQLRGKAPASVIHGGVDSVQRALAQLNSKDTPIEKYIYLSQLRGTAKDTFYRLLIDNIIDICPYVYTPTVGAACQLYSTIYRKPDALYLSYNDRGNLAEIMSNWPQHGIRIAVVSDGSRILGLGDLGIGGCQIAVGKLTLYVGGAGIKPDSTLPIILDMGTNNETLLNDPLYLGLRMKRVYDDAFLDEFYAAVRTTFPDCLIQFEDFSSESAFKYLDRYRHKESLIQAPSAPSGQLHTGKCFNDDIQGTGAVILAGFINAVKLASAASGRPILDQRIVFLGAGSAGVGVAMQLVEFFTRNGFTEEEAKQKFYLVDSKGLVTDDRGDNLPAHKRALSRKAGGPQFKTLEEVVEHVRPSALIGLSTVGGAFSEKIVRMMGSFKARPIIFPLSNPSHLSECTFEDAIKWTNGRVIFASGSPFKAVEHGGSTYESNQGNNFLSFPGIGLGCIVAKANEVNDDMVYESALALADSLDDSEINTLLYPRLHRIRDISATIAARVAKAAVRTGAAENSKLGGMADTDLLAYIKSKQYDPTPC</sequence>
<evidence type="ECO:0000256" key="4">
    <source>
        <dbReference type="ARBA" id="ARBA00023002"/>
    </source>
</evidence>
<dbReference type="InterPro" id="IPR001891">
    <property type="entry name" value="Malic_OxRdtase"/>
</dbReference>
<dbReference type="Gene3D" id="3.40.50.720">
    <property type="entry name" value="NAD(P)-binding Rossmann-like Domain"/>
    <property type="match status" value="1"/>
</dbReference>
<dbReference type="CDD" id="cd05312">
    <property type="entry name" value="NAD_bind_1_malic_enz"/>
    <property type="match status" value="1"/>
</dbReference>
<comment type="caution">
    <text evidence="11">The sequence shown here is derived from an EMBL/GenBank/DDBJ whole genome shotgun (WGS) entry which is preliminary data.</text>
</comment>
<evidence type="ECO:0000313" key="12">
    <source>
        <dbReference type="Proteomes" id="UP000310689"/>
    </source>
</evidence>
<proteinExistence type="inferred from homology"/>
<dbReference type="SUPFAM" id="SSF53223">
    <property type="entry name" value="Aminoacid dehydrogenase-like, N-terminal domain"/>
    <property type="match status" value="1"/>
</dbReference>
<dbReference type="PANTHER" id="PTHR23406">
    <property type="entry name" value="MALIC ENZYME-RELATED"/>
    <property type="match status" value="1"/>
</dbReference>
<organism evidence="11 12">
    <name type="scientific">Wallemia ichthyophaga</name>
    <dbReference type="NCBI Taxonomy" id="245174"/>
    <lineage>
        <taxon>Eukaryota</taxon>
        <taxon>Fungi</taxon>
        <taxon>Dikarya</taxon>
        <taxon>Basidiomycota</taxon>
        <taxon>Wallemiomycotina</taxon>
        <taxon>Wallemiomycetes</taxon>
        <taxon>Wallemiales</taxon>
        <taxon>Wallemiaceae</taxon>
        <taxon>Wallemia</taxon>
    </lineage>
</organism>
<dbReference type="PROSITE" id="PS00331">
    <property type="entry name" value="MALIC_ENZYMES"/>
    <property type="match status" value="1"/>
</dbReference>
<feature type="binding site" evidence="6">
    <location>
        <position position="444"/>
    </location>
    <ligand>
        <name>(S)-malate</name>
        <dbReference type="ChEBI" id="CHEBI:15589"/>
    </ligand>
</feature>
<evidence type="ECO:0000256" key="6">
    <source>
        <dbReference type="PIRSR" id="PIRSR000106-2"/>
    </source>
</evidence>
<dbReference type="Pfam" id="PF00390">
    <property type="entry name" value="malic"/>
    <property type="match status" value="1"/>
</dbReference>
<dbReference type="SUPFAM" id="SSF51735">
    <property type="entry name" value="NAD(P)-binding Rossmann-fold domains"/>
    <property type="match status" value="1"/>
</dbReference>
<dbReference type="FunFam" id="3.40.50.720:FF:000182">
    <property type="entry name" value="NAD-dependent malic enzyme"/>
    <property type="match status" value="1"/>
</dbReference>
<dbReference type="Gene3D" id="3.40.50.10380">
    <property type="entry name" value="Malic enzyme, N-terminal domain"/>
    <property type="match status" value="1"/>
</dbReference>
<dbReference type="InterPro" id="IPR012301">
    <property type="entry name" value="Malic_N_dom"/>
</dbReference>
<dbReference type="NCBIfam" id="NF010052">
    <property type="entry name" value="PRK13529.1"/>
    <property type="match status" value="1"/>
</dbReference>
<dbReference type="GO" id="GO:0051287">
    <property type="term" value="F:NAD binding"/>
    <property type="evidence" value="ECO:0007669"/>
    <property type="project" value="InterPro"/>
</dbReference>
<dbReference type="PIRSF" id="PIRSF000106">
    <property type="entry name" value="ME"/>
    <property type="match status" value="1"/>
</dbReference>
<comment type="cofactor">
    <cofactor evidence="7">
        <name>Mg(2+)</name>
        <dbReference type="ChEBI" id="CHEBI:18420"/>
    </cofactor>
    <cofactor evidence="7">
        <name>Mn(2+)</name>
        <dbReference type="ChEBI" id="CHEBI:29035"/>
    </cofactor>
    <text evidence="7">Divalent metal cations. Prefers magnesium or manganese.</text>
</comment>
<dbReference type="GO" id="GO:0046872">
    <property type="term" value="F:metal ion binding"/>
    <property type="evidence" value="ECO:0007669"/>
    <property type="project" value="UniProtKB-KW"/>
</dbReference>
<gene>
    <name evidence="11" type="ORF">E3P86_01557</name>
</gene>
<dbReference type="PANTHER" id="PTHR23406:SF32">
    <property type="entry name" value="NADP-DEPENDENT MALIC ENZYME"/>
    <property type="match status" value="1"/>
</dbReference>
<name>A0A4T0JE50_WALIC</name>
<dbReference type="InterPro" id="IPR015884">
    <property type="entry name" value="Malic_enzyme_CS"/>
</dbReference>
<feature type="binding site" evidence="6">
    <location>
        <position position="128"/>
    </location>
    <ligand>
        <name>(S)-malate</name>
        <dbReference type="ChEBI" id="CHEBI:15589"/>
    </ligand>
</feature>
<feature type="active site" description="Proton donor" evidence="5">
    <location>
        <position position="75"/>
    </location>
</feature>
<keyword evidence="4 8" id="KW-0560">Oxidoreductase</keyword>
<evidence type="ECO:0000256" key="5">
    <source>
        <dbReference type="PIRSR" id="PIRSR000106-1"/>
    </source>
</evidence>
<evidence type="ECO:0000256" key="2">
    <source>
        <dbReference type="ARBA" id="ARBA00008785"/>
    </source>
</evidence>
<dbReference type="Pfam" id="PF03949">
    <property type="entry name" value="Malic_M"/>
    <property type="match status" value="1"/>
</dbReference>
<dbReference type="SMART" id="SM00919">
    <property type="entry name" value="Malic_M"/>
    <property type="match status" value="1"/>
</dbReference>
<dbReference type="InterPro" id="IPR012302">
    <property type="entry name" value="Malic_NAD-bd"/>
</dbReference>
<dbReference type="GO" id="GO:0005739">
    <property type="term" value="C:mitochondrion"/>
    <property type="evidence" value="ECO:0007669"/>
    <property type="project" value="TreeGrafter"/>
</dbReference>
<dbReference type="InterPro" id="IPR036291">
    <property type="entry name" value="NAD(P)-bd_dom_sf"/>
</dbReference>
<feature type="binding site" evidence="6">
    <location>
        <position position="400"/>
    </location>
    <ligand>
        <name>(S)-malate</name>
        <dbReference type="ChEBI" id="CHEBI:15589"/>
    </ligand>
</feature>
<evidence type="ECO:0000259" key="10">
    <source>
        <dbReference type="SMART" id="SM01274"/>
    </source>
</evidence>
<dbReference type="EMBL" id="SPOI01000056">
    <property type="protein sequence ID" value="TIB38581.1"/>
    <property type="molecule type" value="Genomic_DNA"/>
</dbReference>
<dbReference type="GO" id="GO:0006108">
    <property type="term" value="P:malate metabolic process"/>
    <property type="evidence" value="ECO:0007669"/>
    <property type="project" value="TreeGrafter"/>
</dbReference>
<feature type="domain" description="Malic enzyme N-terminal" evidence="10">
    <location>
        <begin position="52"/>
        <end position="229"/>
    </location>
</feature>
<accession>A0A4T0JE50</accession>
<dbReference type="SMART" id="SM01274">
    <property type="entry name" value="malic"/>
    <property type="match status" value="1"/>
</dbReference>
<dbReference type="InterPro" id="IPR037062">
    <property type="entry name" value="Malic_N_dom_sf"/>
</dbReference>
<feature type="binding site" evidence="7">
    <location>
        <position position="215"/>
    </location>
    <ligand>
        <name>a divalent metal cation</name>
        <dbReference type="ChEBI" id="CHEBI:60240"/>
    </ligand>
</feature>
<keyword evidence="3 7" id="KW-0479">Metal-binding</keyword>
<dbReference type="Proteomes" id="UP000310689">
    <property type="component" value="Unassembled WGS sequence"/>
</dbReference>
<comment type="cofactor">
    <cofactor evidence="1">
        <name>Mn(2+)</name>
        <dbReference type="ChEBI" id="CHEBI:29035"/>
    </cofactor>
</comment>
<evidence type="ECO:0000256" key="7">
    <source>
        <dbReference type="PIRSR" id="PIRSR000106-3"/>
    </source>
</evidence>
<feature type="domain" description="Malic enzyme NAD-binding" evidence="9">
    <location>
        <begin position="255"/>
        <end position="512"/>
    </location>
</feature>
<evidence type="ECO:0000256" key="1">
    <source>
        <dbReference type="ARBA" id="ARBA00001936"/>
    </source>
</evidence>
<evidence type="ECO:0000313" key="11">
    <source>
        <dbReference type="EMBL" id="TIB38581.1"/>
    </source>
</evidence>
<dbReference type="InterPro" id="IPR046346">
    <property type="entry name" value="Aminoacid_DH-like_N_sf"/>
</dbReference>
<protein>
    <recommendedName>
        <fullName evidence="8">Malic enzyme</fullName>
    </recommendedName>
</protein>
<feature type="binding site" evidence="7">
    <location>
        <position position="254"/>
    </location>
    <ligand>
        <name>a divalent metal cation</name>
        <dbReference type="ChEBI" id="CHEBI:60240"/>
    </ligand>
</feature>